<protein>
    <submittedName>
        <fullName evidence="1">Uncharacterized protein</fullName>
    </submittedName>
</protein>
<dbReference type="EMBL" id="CAJEWN010000637">
    <property type="protein sequence ID" value="CAD2187419.1"/>
    <property type="molecule type" value="Genomic_DNA"/>
</dbReference>
<accession>A0A6V7WK98</accession>
<evidence type="ECO:0000313" key="2">
    <source>
        <dbReference type="Proteomes" id="UP000580250"/>
    </source>
</evidence>
<dbReference type="Gene3D" id="3.40.395.10">
    <property type="entry name" value="Adenoviral Proteinase, Chain A"/>
    <property type="match status" value="1"/>
</dbReference>
<proteinExistence type="predicted"/>
<dbReference type="Proteomes" id="UP000580250">
    <property type="component" value="Unassembled WGS sequence"/>
</dbReference>
<dbReference type="InterPro" id="IPR038765">
    <property type="entry name" value="Papain-like_cys_pep_sf"/>
</dbReference>
<dbReference type="OrthoDB" id="18759at2759"/>
<reference evidence="1 2" key="1">
    <citation type="submission" date="2020-08" db="EMBL/GenBank/DDBJ databases">
        <authorList>
            <person name="Koutsovoulos G."/>
            <person name="Danchin GJ E."/>
        </authorList>
    </citation>
    <scope>NUCLEOTIDE SEQUENCE [LARGE SCALE GENOMIC DNA]</scope>
</reference>
<organism evidence="1 2">
    <name type="scientific">Meloidogyne enterolobii</name>
    <name type="common">Root-knot nematode worm</name>
    <name type="synonym">Meloidogyne mayaguensis</name>
    <dbReference type="NCBI Taxonomy" id="390850"/>
    <lineage>
        <taxon>Eukaryota</taxon>
        <taxon>Metazoa</taxon>
        <taxon>Ecdysozoa</taxon>
        <taxon>Nematoda</taxon>
        <taxon>Chromadorea</taxon>
        <taxon>Rhabditida</taxon>
        <taxon>Tylenchina</taxon>
        <taxon>Tylenchomorpha</taxon>
        <taxon>Tylenchoidea</taxon>
        <taxon>Meloidogynidae</taxon>
        <taxon>Meloidogyninae</taxon>
        <taxon>Meloidogyne</taxon>
    </lineage>
</organism>
<comment type="caution">
    <text evidence="1">The sequence shown here is derived from an EMBL/GenBank/DDBJ whole genome shotgun (WGS) entry which is preliminary data.</text>
</comment>
<gene>
    <name evidence="1" type="ORF">MENT_LOCUS40005</name>
</gene>
<sequence length="155" mass="17830">MNSLQIEKILYRYPSLKNKFLGVFSSNNIPNIEKNKPFCFVANTMRKGTVGEHWIACYSDTSYTLEYFDSFAEEPNCDMKQSMLANFPLVKQNKFSLQSPLSDTCGHYCICFLILRSKQGNTFSSVLQKLHSIPSEGRDFVLKRFLTRLSLMPSI</sequence>
<name>A0A6V7WK98_MELEN</name>
<evidence type="ECO:0000313" key="1">
    <source>
        <dbReference type="EMBL" id="CAD2187419.1"/>
    </source>
</evidence>
<dbReference type="SUPFAM" id="SSF54001">
    <property type="entry name" value="Cysteine proteinases"/>
    <property type="match status" value="1"/>
</dbReference>
<dbReference type="AlphaFoldDB" id="A0A6V7WK98"/>